<organism evidence="1 2">
    <name type="scientific">Rhodomicrobium vannielii (strain ATCC 17100 / DSM 162 / LMG 4299 / NCIMB 10020 / ATH 3.1.1)</name>
    <dbReference type="NCBI Taxonomy" id="648757"/>
    <lineage>
        <taxon>Bacteria</taxon>
        <taxon>Pseudomonadati</taxon>
        <taxon>Pseudomonadota</taxon>
        <taxon>Alphaproteobacteria</taxon>
        <taxon>Hyphomicrobiales</taxon>
        <taxon>Hyphomicrobiaceae</taxon>
        <taxon>Rhodomicrobium</taxon>
    </lineage>
</organism>
<dbReference type="eggNOG" id="ENOG5033H8J">
    <property type="taxonomic scope" value="Bacteria"/>
</dbReference>
<evidence type="ECO:0000313" key="1">
    <source>
        <dbReference type="EMBL" id="ADP72469.1"/>
    </source>
</evidence>
<keyword evidence="2" id="KW-1185">Reference proteome</keyword>
<dbReference type="EMBL" id="CP002292">
    <property type="protein sequence ID" value="ADP72469.1"/>
    <property type="molecule type" value="Genomic_DNA"/>
</dbReference>
<reference evidence="2" key="1">
    <citation type="journal article" date="2011" name="J. Bacteriol.">
        <title>Genome sequences of eight morphologically diverse alphaproteobacteria.</title>
        <authorList>
            <consortium name="US DOE Joint Genome Institute"/>
            <person name="Brown P.J."/>
            <person name="Kysela D.T."/>
            <person name="Buechlein A."/>
            <person name="Hemmerich C."/>
            <person name="Brun Y.V."/>
        </authorList>
    </citation>
    <scope>NUCLEOTIDE SEQUENCE [LARGE SCALE GENOMIC DNA]</scope>
    <source>
        <strain evidence="2">ATCC 17100 / ATH 3.1.1 / DSM 162 / LMG 4299</strain>
    </source>
</reference>
<gene>
    <name evidence="1" type="ordered locus">Rvan_3276</name>
</gene>
<protein>
    <submittedName>
        <fullName evidence="1">Uncharacterized protein</fullName>
    </submittedName>
</protein>
<dbReference type="HOGENOM" id="CLU_097823_0_0_5"/>
<name>E3I282_RHOVT</name>
<sequence length="267" mass="29767">MRDMDETHKLVVSLIRSIRRSSSAMSEARAIDLRARTKPRITANDLARYMISSETAKIGILTDAKYSTPPKRIRYSDVRIALRSALCDPASEKRILAAARSAFEQKADDPSSSDFAQDDASKSLDVLDAFSRIRNQLAGYDYKLPSRSQPRIIVNGVEIAINCDVIIHREYRGVEEIGAMMFRFTKPDEGESDSAASKRKEMGVYAATLVHMQVAANLAGNRTPSYKLCWSADVQSGEVHVAPKNFKMKAANIENACRFITALWEDL</sequence>
<accession>E3I282</accession>
<proteinExistence type="predicted"/>
<evidence type="ECO:0000313" key="2">
    <source>
        <dbReference type="Proteomes" id="UP000001399"/>
    </source>
</evidence>
<dbReference type="KEGG" id="rva:Rvan_3276"/>
<dbReference type="AlphaFoldDB" id="E3I282"/>
<dbReference type="Proteomes" id="UP000001399">
    <property type="component" value="Chromosome"/>
</dbReference>